<keyword evidence="5 8" id="KW-0646">Protease inhibitor</keyword>
<protein>
    <submittedName>
        <fullName evidence="11">SSI family serine proteinase inhibitor</fullName>
    </submittedName>
</protein>
<dbReference type="Gene3D" id="3.30.350.10">
    <property type="entry name" value="Subtilisin inhibitor-like"/>
    <property type="match status" value="1"/>
</dbReference>
<comment type="similarity">
    <text evidence="2 8">Belongs to the protease inhibitor I16 (SSI) family.</text>
</comment>
<comment type="caution">
    <text evidence="11">The sequence shown here is derived from an EMBL/GenBank/DDBJ whole genome shotgun (WGS) entry which is preliminary data.</text>
</comment>
<accession>A0ABW2HKC9</accession>
<dbReference type="InterPro" id="IPR036819">
    <property type="entry name" value="Subtilisin_inhibitor-like_sf"/>
</dbReference>
<dbReference type="InterPro" id="IPR023549">
    <property type="entry name" value="Subtilisin_inhibitor"/>
</dbReference>
<feature type="domain" description="Subtilisin inhibitor" evidence="10">
    <location>
        <begin position="45"/>
        <end position="118"/>
    </location>
</feature>
<keyword evidence="12" id="KW-1185">Reference proteome</keyword>
<name>A0ABW2HKC9_9ACTN</name>
<evidence type="ECO:0000256" key="3">
    <source>
        <dbReference type="ARBA" id="ARBA00011738"/>
    </source>
</evidence>
<evidence type="ECO:0000256" key="1">
    <source>
        <dbReference type="ARBA" id="ARBA00004613"/>
    </source>
</evidence>
<evidence type="ECO:0000256" key="8">
    <source>
        <dbReference type="RuleBase" id="RU003471"/>
    </source>
</evidence>
<gene>
    <name evidence="11" type="ORF">ACFQS1_04790</name>
</gene>
<dbReference type="Pfam" id="PF00720">
    <property type="entry name" value="SSI"/>
    <property type="match status" value="1"/>
</dbReference>
<dbReference type="EMBL" id="JBHTBJ010000002">
    <property type="protein sequence ID" value="MFC7273291.1"/>
    <property type="molecule type" value="Genomic_DNA"/>
</dbReference>
<proteinExistence type="inferred from homology"/>
<feature type="signal peptide" evidence="9">
    <location>
        <begin position="1"/>
        <end position="19"/>
    </location>
</feature>
<dbReference type="SUPFAM" id="SSF55399">
    <property type="entry name" value="Subtilisin inhibitor"/>
    <property type="match status" value="1"/>
</dbReference>
<evidence type="ECO:0000256" key="5">
    <source>
        <dbReference type="ARBA" id="ARBA00022690"/>
    </source>
</evidence>
<evidence type="ECO:0000256" key="9">
    <source>
        <dbReference type="SAM" id="SignalP"/>
    </source>
</evidence>
<evidence type="ECO:0000256" key="6">
    <source>
        <dbReference type="ARBA" id="ARBA00022900"/>
    </source>
</evidence>
<keyword evidence="6 8" id="KW-0722">Serine protease inhibitor</keyword>
<evidence type="ECO:0000259" key="10">
    <source>
        <dbReference type="Pfam" id="PF00720"/>
    </source>
</evidence>
<keyword evidence="9" id="KW-0732">Signal</keyword>
<dbReference type="InterPro" id="IPR020054">
    <property type="entry name" value="Prot_inh_SSI_I16_CS"/>
</dbReference>
<evidence type="ECO:0000256" key="7">
    <source>
        <dbReference type="ARBA" id="ARBA00023157"/>
    </source>
</evidence>
<sequence>MMSLVAAATVLLTANPAAAATPDPGYTRGGRLKPGATLTVNYKAAGGAATSVRLECDPPGGTHPKAAAACAMLAAAGGDPLAIEPAHHACFLIYAPIIAEVTGNWHGTRVDWRHEYGNSCEMRRALGVLVRF</sequence>
<organism evidence="11 12">
    <name type="scientific">Paractinoplanes rhizophilus</name>
    <dbReference type="NCBI Taxonomy" id="1416877"/>
    <lineage>
        <taxon>Bacteria</taxon>
        <taxon>Bacillati</taxon>
        <taxon>Actinomycetota</taxon>
        <taxon>Actinomycetes</taxon>
        <taxon>Micromonosporales</taxon>
        <taxon>Micromonosporaceae</taxon>
        <taxon>Paractinoplanes</taxon>
    </lineage>
</organism>
<dbReference type="InterPro" id="IPR000691">
    <property type="entry name" value="Prot_inh_I16_SSI"/>
</dbReference>
<comment type="subcellular location">
    <subcellularLocation>
        <location evidence="1">Secreted</location>
    </subcellularLocation>
</comment>
<keyword evidence="4" id="KW-0964">Secreted</keyword>
<evidence type="ECO:0000313" key="11">
    <source>
        <dbReference type="EMBL" id="MFC7273291.1"/>
    </source>
</evidence>
<keyword evidence="7" id="KW-1015">Disulfide bond</keyword>
<reference evidence="12" key="1">
    <citation type="journal article" date="2019" name="Int. J. Syst. Evol. Microbiol.">
        <title>The Global Catalogue of Microorganisms (GCM) 10K type strain sequencing project: providing services to taxonomists for standard genome sequencing and annotation.</title>
        <authorList>
            <consortium name="The Broad Institute Genomics Platform"/>
            <consortium name="The Broad Institute Genome Sequencing Center for Infectious Disease"/>
            <person name="Wu L."/>
            <person name="Ma J."/>
        </authorList>
    </citation>
    <scope>NUCLEOTIDE SEQUENCE [LARGE SCALE GENOMIC DNA]</scope>
    <source>
        <strain evidence="12">XZYJT-10</strain>
    </source>
</reference>
<evidence type="ECO:0000256" key="2">
    <source>
        <dbReference type="ARBA" id="ARBA00010472"/>
    </source>
</evidence>
<dbReference type="RefSeq" id="WP_378964813.1">
    <property type="nucleotide sequence ID" value="NZ_JBHTBJ010000002.1"/>
</dbReference>
<dbReference type="PRINTS" id="PR00294">
    <property type="entry name" value="SSBTLNINHBTR"/>
</dbReference>
<dbReference type="PROSITE" id="PS00999">
    <property type="entry name" value="SSI"/>
    <property type="match status" value="1"/>
</dbReference>
<comment type="subunit">
    <text evidence="3">Homodimer.</text>
</comment>
<feature type="chain" id="PRO_5047029614" evidence="9">
    <location>
        <begin position="20"/>
        <end position="132"/>
    </location>
</feature>
<evidence type="ECO:0000256" key="4">
    <source>
        <dbReference type="ARBA" id="ARBA00022525"/>
    </source>
</evidence>
<dbReference type="Proteomes" id="UP001596548">
    <property type="component" value="Unassembled WGS sequence"/>
</dbReference>
<evidence type="ECO:0000313" key="12">
    <source>
        <dbReference type="Proteomes" id="UP001596548"/>
    </source>
</evidence>